<dbReference type="AlphaFoldDB" id="A0A0F9FYJ9"/>
<proteinExistence type="predicted"/>
<comment type="caution">
    <text evidence="1">The sequence shown here is derived from an EMBL/GenBank/DDBJ whole genome shotgun (WGS) entry which is preliminary data.</text>
</comment>
<evidence type="ECO:0000313" key="1">
    <source>
        <dbReference type="EMBL" id="KKL83316.1"/>
    </source>
</evidence>
<reference evidence="1" key="1">
    <citation type="journal article" date="2015" name="Nature">
        <title>Complex archaea that bridge the gap between prokaryotes and eukaryotes.</title>
        <authorList>
            <person name="Spang A."/>
            <person name="Saw J.H."/>
            <person name="Jorgensen S.L."/>
            <person name="Zaremba-Niedzwiedzka K."/>
            <person name="Martijn J."/>
            <person name="Lind A.E."/>
            <person name="van Eijk R."/>
            <person name="Schleper C."/>
            <person name="Guy L."/>
            <person name="Ettema T.J."/>
        </authorList>
    </citation>
    <scope>NUCLEOTIDE SEQUENCE</scope>
</reference>
<name>A0A0F9FYJ9_9ZZZZ</name>
<protein>
    <submittedName>
        <fullName evidence="1">Uncharacterized protein</fullName>
    </submittedName>
</protein>
<accession>A0A0F9FYJ9</accession>
<gene>
    <name evidence="1" type="ORF">LCGC14_1975970</name>
</gene>
<dbReference type="EMBL" id="LAZR01022014">
    <property type="protein sequence ID" value="KKL83316.1"/>
    <property type="molecule type" value="Genomic_DNA"/>
</dbReference>
<organism evidence="1">
    <name type="scientific">marine sediment metagenome</name>
    <dbReference type="NCBI Taxonomy" id="412755"/>
    <lineage>
        <taxon>unclassified sequences</taxon>
        <taxon>metagenomes</taxon>
        <taxon>ecological metagenomes</taxon>
    </lineage>
</organism>
<sequence>MTTEELIEEMQAVKTAHPTLEIPDVLRIFSIQAMQNLTDKIARLELKI</sequence>